<comment type="caution">
    <text evidence="1">The sequence shown here is derived from an EMBL/GenBank/DDBJ whole genome shotgun (WGS) entry which is preliminary data.</text>
</comment>
<dbReference type="InterPro" id="IPR007325">
    <property type="entry name" value="KFase/CYL"/>
</dbReference>
<name>A0ABX0ZSA9_9ACTN</name>
<reference evidence="1 2" key="1">
    <citation type="submission" date="2020-03" db="EMBL/GenBank/DDBJ databases">
        <title>WGS of actinomycetes isolated from Thailand.</title>
        <authorList>
            <person name="Thawai C."/>
        </authorList>
    </citation>
    <scope>NUCLEOTIDE SEQUENCE [LARGE SCALE GENOMIC DNA]</scope>
    <source>
        <strain evidence="1 2">PRB2-1</strain>
    </source>
</reference>
<dbReference type="PANTHER" id="PTHR34861:SF11">
    <property type="entry name" value="CYCLASE"/>
    <property type="match status" value="1"/>
</dbReference>
<protein>
    <submittedName>
        <fullName evidence="1">Cyclase family protein</fullName>
    </submittedName>
</protein>
<sequence length="313" mass="34714">MNPRIPPFDELPMIDTLGLRHSWDVFGRDDNVGTINHLTPERVVQAASLVRTGQVLDLTWPVDEPDPPMYGRRPYAHTIYPPARNELDDYLDGFYLQGSTQWDGLRHVRAREFGFYTGFTGEMAPGPGRLGIEHWVQHGIVGRGVLVDVARHQQQLGTPLVHTEGRSIEADEIAAAAAAQGVELRPGDVLCVRLGWPAYYEPLTHDERVEVNKTMAFPGLSARESTARFLWDHQVAAVTCDNPSFEVSPGDASIGYLHRRLIPSLGMAIGEFFRFEQLAEACAAEGRWDFLFVSVPLHVRGAIGSPANAIAVR</sequence>
<proteinExistence type="predicted"/>
<accession>A0ABX0ZSA9</accession>
<evidence type="ECO:0000313" key="2">
    <source>
        <dbReference type="Proteomes" id="UP000734511"/>
    </source>
</evidence>
<dbReference type="SUPFAM" id="SSF102198">
    <property type="entry name" value="Putative cyclase"/>
    <property type="match status" value="1"/>
</dbReference>
<dbReference type="PANTHER" id="PTHR34861">
    <property type="match status" value="1"/>
</dbReference>
<keyword evidence="2" id="KW-1185">Reference proteome</keyword>
<dbReference type="EMBL" id="JAATEJ010000010">
    <property type="protein sequence ID" value="NJP44639.1"/>
    <property type="molecule type" value="Genomic_DNA"/>
</dbReference>
<dbReference type="RefSeq" id="WP_167983508.1">
    <property type="nucleotide sequence ID" value="NZ_JAATEJ010000010.1"/>
</dbReference>
<gene>
    <name evidence="1" type="ORF">HCN08_14730</name>
</gene>
<dbReference type="Pfam" id="PF04199">
    <property type="entry name" value="Cyclase"/>
    <property type="match status" value="1"/>
</dbReference>
<dbReference type="Proteomes" id="UP000734511">
    <property type="component" value="Unassembled WGS sequence"/>
</dbReference>
<dbReference type="InterPro" id="IPR037175">
    <property type="entry name" value="KFase_sf"/>
</dbReference>
<evidence type="ECO:0000313" key="1">
    <source>
        <dbReference type="EMBL" id="NJP44639.1"/>
    </source>
</evidence>
<organism evidence="1 2">
    <name type="scientific">Actinacidiphila epipremni</name>
    <dbReference type="NCBI Taxonomy" id="2053013"/>
    <lineage>
        <taxon>Bacteria</taxon>
        <taxon>Bacillati</taxon>
        <taxon>Actinomycetota</taxon>
        <taxon>Actinomycetes</taxon>
        <taxon>Kitasatosporales</taxon>
        <taxon>Streptomycetaceae</taxon>
        <taxon>Actinacidiphila</taxon>
    </lineage>
</organism>
<dbReference type="Gene3D" id="3.50.30.50">
    <property type="entry name" value="Putative cyclase"/>
    <property type="match status" value="1"/>
</dbReference>